<organism evidence="3 4">
    <name type="scientific">Macrostomum lignano</name>
    <dbReference type="NCBI Taxonomy" id="282301"/>
    <lineage>
        <taxon>Eukaryota</taxon>
        <taxon>Metazoa</taxon>
        <taxon>Spiralia</taxon>
        <taxon>Lophotrochozoa</taxon>
        <taxon>Platyhelminthes</taxon>
        <taxon>Rhabditophora</taxon>
        <taxon>Macrostomorpha</taxon>
        <taxon>Macrostomida</taxon>
        <taxon>Macrostomidae</taxon>
        <taxon>Macrostomum</taxon>
    </lineage>
</organism>
<sequence length="495" mass="54136">VRVGGRGRGACGSFKAGPEVVRASVTRPPGRGRRGARTAPQRRSNPSEQLPQALMIRILSELDQPSSHEVRPCGRAWHELVMQPLVWRRLHLYYDCLGGVRWLHRSEHCSGRLSRLQLLTLRSEHCEYYAEGNPLIAAVKGCPRLRCLRVLDCDSLLTPDTLSGLLTGCPRLDHLELDDERKLFLSSTVFSDAAACAQPFCKPAGQTCWLQSAACRAYRSCLRGCLPLLISWLPAEFQMLFAVACRLRSLQQMEQCSPYQPGASELLLSRLAGTAELRLRNCQQLGAEGYLLASGVATLTELELNWPSLAGSQGRPTWPASPAVRSEEAAVELQRLAVSVHRPGTAGLAWPPAGTCGLTNALNLTHLTVDLPCHDELLPALLTQLPRLRCLRLADCSGLTSRACRACQICGSGGLCRSLTDEALANLCDTPAVRGLRHLELHSSRLLGPVALPMIAEACPWLAVLELKNCRMHAAWLAVMFHPATAYIRLSAGDY</sequence>
<dbReference type="WBParaSite" id="snap_masked-unitig_42283-processed-gene-0.0-mRNA-1">
    <property type="protein sequence ID" value="snap_masked-unitig_42283-processed-gene-0.0-mRNA-1"/>
    <property type="gene ID" value="snap_masked-unitig_42283-processed-gene-0.0"/>
</dbReference>
<dbReference type="SUPFAM" id="SSF81383">
    <property type="entry name" value="F-box domain"/>
    <property type="match status" value="1"/>
</dbReference>
<feature type="domain" description="F-box" evidence="2">
    <location>
        <begin position="44"/>
        <end position="90"/>
    </location>
</feature>
<dbReference type="AlphaFoldDB" id="A0A1I8JRN1"/>
<dbReference type="InterPro" id="IPR001810">
    <property type="entry name" value="F-box_dom"/>
</dbReference>
<evidence type="ECO:0000313" key="4">
    <source>
        <dbReference type="WBParaSite" id="snap_masked-unitig_42283-processed-gene-0.0-mRNA-1"/>
    </source>
</evidence>
<dbReference type="SUPFAM" id="SSF52047">
    <property type="entry name" value="RNI-like"/>
    <property type="match status" value="1"/>
</dbReference>
<evidence type="ECO:0000259" key="2">
    <source>
        <dbReference type="PROSITE" id="PS50181"/>
    </source>
</evidence>
<accession>A0A1I8JRN1</accession>
<dbReference type="Proteomes" id="UP000095280">
    <property type="component" value="Unplaced"/>
</dbReference>
<evidence type="ECO:0000256" key="1">
    <source>
        <dbReference type="SAM" id="MobiDB-lite"/>
    </source>
</evidence>
<dbReference type="PROSITE" id="PS50181">
    <property type="entry name" value="FBOX"/>
    <property type="match status" value="1"/>
</dbReference>
<reference evidence="4" key="1">
    <citation type="submission" date="2016-11" db="UniProtKB">
        <authorList>
            <consortium name="WormBaseParasite"/>
        </authorList>
    </citation>
    <scope>IDENTIFICATION</scope>
</reference>
<dbReference type="Gene3D" id="3.80.10.10">
    <property type="entry name" value="Ribonuclease Inhibitor"/>
    <property type="match status" value="2"/>
</dbReference>
<proteinExistence type="predicted"/>
<protein>
    <submittedName>
        <fullName evidence="4">F-box domain-containing protein</fullName>
    </submittedName>
</protein>
<dbReference type="InterPro" id="IPR032675">
    <property type="entry name" value="LRR_dom_sf"/>
</dbReference>
<evidence type="ECO:0000313" key="3">
    <source>
        <dbReference type="Proteomes" id="UP000095280"/>
    </source>
</evidence>
<name>A0A1I8JRN1_9PLAT</name>
<feature type="region of interest" description="Disordered" evidence="1">
    <location>
        <begin position="21"/>
        <end position="48"/>
    </location>
</feature>
<dbReference type="InterPro" id="IPR036047">
    <property type="entry name" value="F-box-like_dom_sf"/>
</dbReference>
<keyword evidence="3" id="KW-1185">Reference proteome</keyword>